<evidence type="ECO:0000256" key="2">
    <source>
        <dbReference type="SAM" id="Phobius"/>
    </source>
</evidence>
<gene>
    <name evidence="3" type="ORF">WOB96_12310</name>
</gene>
<keyword evidence="2" id="KW-0812">Transmembrane</keyword>
<name>A0ABU9DDJ4_9PROT</name>
<comment type="caution">
    <text evidence="3">The sequence shown here is derived from an EMBL/GenBank/DDBJ whole genome shotgun (WGS) entry which is preliminary data.</text>
</comment>
<proteinExistence type="predicted"/>
<dbReference type="EMBL" id="JBBPCO010000012">
    <property type="protein sequence ID" value="MEK8090538.1"/>
    <property type="molecule type" value="Genomic_DNA"/>
</dbReference>
<organism evidence="3 4">
    <name type="scientific">Thermithiobacillus plumbiphilus</name>
    <dbReference type="NCBI Taxonomy" id="1729899"/>
    <lineage>
        <taxon>Bacteria</taxon>
        <taxon>Pseudomonadati</taxon>
        <taxon>Pseudomonadota</taxon>
        <taxon>Acidithiobacillia</taxon>
        <taxon>Acidithiobacillales</taxon>
        <taxon>Thermithiobacillaceae</taxon>
        <taxon>Thermithiobacillus</taxon>
    </lineage>
</organism>
<feature type="region of interest" description="Disordered" evidence="1">
    <location>
        <begin position="57"/>
        <end position="84"/>
    </location>
</feature>
<evidence type="ECO:0000256" key="1">
    <source>
        <dbReference type="SAM" id="MobiDB-lite"/>
    </source>
</evidence>
<sequence>MPMLYGSFTIILLTAGLGITALAFLLWGLVSRQFESLDEQAMLPFDAGDLQYRRPWETSAQQAERRASHGELIEPHRGEWGGAE</sequence>
<keyword evidence="4" id="KW-1185">Reference proteome</keyword>
<feature type="transmembrane region" description="Helical" evidence="2">
    <location>
        <begin position="6"/>
        <end position="30"/>
    </location>
</feature>
<keyword evidence="2" id="KW-1133">Transmembrane helix</keyword>
<protein>
    <recommendedName>
        <fullName evidence="5">Cbb3-type cytochrome oxidase assembly protein CcoS</fullName>
    </recommendedName>
</protein>
<accession>A0ABU9DDJ4</accession>
<feature type="compositionally biased region" description="Basic and acidic residues" evidence="1">
    <location>
        <begin position="63"/>
        <end position="84"/>
    </location>
</feature>
<keyword evidence="2" id="KW-0472">Membrane</keyword>
<evidence type="ECO:0008006" key="5">
    <source>
        <dbReference type="Google" id="ProtNLM"/>
    </source>
</evidence>
<dbReference type="Proteomes" id="UP001446205">
    <property type="component" value="Unassembled WGS sequence"/>
</dbReference>
<reference evidence="3 4" key="1">
    <citation type="submission" date="2024-04" db="EMBL/GenBank/DDBJ databases">
        <authorList>
            <person name="Abashina T."/>
            <person name="Shaikin A."/>
        </authorList>
    </citation>
    <scope>NUCLEOTIDE SEQUENCE [LARGE SCALE GENOMIC DNA]</scope>
    <source>
        <strain evidence="3 4">AAFK</strain>
    </source>
</reference>
<dbReference type="RefSeq" id="WP_341371590.1">
    <property type="nucleotide sequence ID" value="NZ_JBBPCO010000012.1"/>
</dbReference>
<evidence type="ECO:0000313" key="3">
    <source>
        <dbReference type="EMBL" id="MEK8090538.1"/>
    </source>
</evidence>
<evidence type="ECO:0000313" key="4">
    <source>
        <dbReference type="Proteomes" id="UP001446205"/>
    </source>
</evidence>